<reference evidence="7" key="1">
    <citation type="submission" date="2022-10" db="EMBL/GenBank/DDBJ databases">
        <authorList>
            <person name="Chen Y."/>
            <person name="Dougan E. K."/>
            <person name="Chan C."/>
            <person name="Rhodes N."/>
            <person name="Thang M."/>
        </authorList>
    </citation>
    <scope>NUCLEOTIDE SEQUENCE</scope>
</reference>
<dbReference type="InterPro" id="IPR011992">
    <property type="entry name" value="EF-hand-dom_pair"/>
</dbReference>
<dbReference type="Proteomes" id="UP001152797">
    <property type="component" value="Unassembled WGS sequence"/>
</dbReference>
<dbReference type="InterPro" id="IPR013083">
    <property type="entry name" value="Znf_RING/FYVE/PHD"/>
</dbReference>
<dbReference type="EMBL" id="CAMXCT020003829">
    <property type="protein sequence ID" value="CAL1159841.1"/>
    <property type="molecule type" value="Genomic_DNA"/>
</dbReference>
<evidence type="ECO:0000259" key="6">
    <source>
        <dbReference type="PROSITE" id="PS50089"/>
    </source>
</evidence>
<dbReference type="PROSITE" id="PS00018">
    <property type="entry name" value="EF_HAND_1"/>
    <property type="match status" value="1"/>
</dbReference>
<gene>
    <name evidence="7" type="ORF">C1SCF055_LOCUS32106</name>
</gene>
<evidence type="ECO:0000256" key="2">
    <source>
        <dbReference type="ARBA" id="ARBA00022771"/>
    </source>
</evidence>
<dbReference type="Gene3D" id="1.10.238.10">
    <property type="entry name" value="EF-hand"/>
    <property type="match status" value="2"/>
</dbReference>
<accession>A0A9P1DB38</accession>
<proteinExistence type="predicted"/>
<keyword evidence="4" id="KW-0106">Calcium</keyword>
<name>A0A9P1DB38_9DINO</name>
<sequence>VTGRLPDGKSIVEKALDLNWDEVALLLFDRGASLDSDLVAQARALRAAVEGGHRELAKRLVGQMAEDRDAWLRPAAPEAEGLAECPVCFRALCEGGPAVLFDTNGRRVCGHFLCAACATELASQSTNPRCPVCRQQFQPPPARPPDPREDPAGWFAFFDEDGSGYLELQLLEKVLPAVVPVDATKLEASLRGSLWREWDPDGEGRVSRGAFCAESGLLRWLAEHLEELQEEREKGPPPPLEQDREGWFRHWTSPGTQEMGKAEVLRAVLKSCGTSSLEASAVAASREWIERCWLLWDRDKSGRISLKDFCADGGLADMMLQQSTLAAAKRVVRRMELEVHDPAALVACCQQLVECSVGIRPEARLVIVVIGVIGRGLTRWSRGLPLPAGGCENVLYSRLHPMAAPGVKAP</sequence>
<organism evidence="7">
    <name type="scientific">Cladocopium goreaui</name>
    <dbReference type="NCBI Taxonomy" id="2562237"/>
    <lineage>
        <taxon>Eukaryota</taxon>
        <taxon>Sar</taxon>
        <taxon>Alveolata</taxon>
        <taxon>Dinophyceae</taxon>
        <taxon>Suessiales</taxon>
        <taxon>Symbiodiniaceae</taxon>
        <taxon>Cladocopium</taxon>
    </lineage>
</organism>
<feature type="domain" description="RING-type" evidence="6">
    <location>
        <begin position="85"/>
        <end position="134"/>
    </location>
</feature>
<dbReference type="PROSITE" id="PS50089">
    <property type="entry name" value="ZF_RING_2"/>
    <property type="match status" value="1"/>
</dbReference>
<evidence type="ECO:0000256" key="1">
    <source>
        <dbReference type="ARBA" id="ARBA00022723"/>
    </source>
</evidence>
<evidence type="ECO:0000313" key="7">
    <source>
        <dbReference type="EMBL" id="CAI4006466.1"/>
    </source>
</evidence>
<dbReference type="InterPro" id="IPR001841">
    <property type="entry name" value="Znf_RING"/>
</dbReference>
<dbReference type="Gene3D" id="3.30.40.10">
    <property type="entry name" value="Zinc/RING finger domain, C3HC4 (zinc finger)"/>
    <property type="match status" value="1"/>
</dbReference>
<keyword evidence="1" id="KW-0479">Metal-binding</keyword>
<evidence type="ECO:0000256" key="4">
    <source>
        <dbReference type="ARBA" id="ARBA00022837"/>
    </source>
</evidence>
<dbReference type="PROSITE" id="PS00518">
    <property type="entry name" value="ZF_RING_1"/>
    <property type="match status" value="1"/>
</dbReference>
<evidence type="ECO:0000256" key="5">
    <source>
        <dbReference type="PROSITE-ProRule" id="PRU00175"/>
    </source>
</evidence>
<keyword evidence="2 5" id="KW-0863">Zinc-finger</keyword>
<dbReference type="InterPro" id="IPR018247">
    <property type="entry name" value="EF_Hand_1_Ca_BS"/>
</dbReference>
<evidence type="ECO:0000313" key="9">
    <source>
        <dbReference type="EMBL" id="CAL4793778.1"/>
    </source>
</evidence>
<dbReference type="InterPro" id="IPR017907">
    <property type="entry name" value="Znf_RING_CS"/>
</dbReference>
<dbReference type="GO" id="GO:0008270">
    <property type="term" value="F:zinc ion binding"/>
    <property type="evidence" value="ECO:0007669"/>
    <property type="project" value="UniProtKB-KW"/>
</dbReference>
<keyword evidence="3" id="KW-0862">Zinc</keyword>
<dbReference type="EMBL" id="CAMXCT030003829">
    <property type="protein sequence ID" value="CAL4793778.1"/>
    <property type="molecule type" value="Genomic_DNA"/>
</dbReference>
<dbReference type="SUPFAM" id="SSF57850">
    <property type="entry name" value="RING/U-box"/>
    <property type="match status" value="1"/>
</dbReference>
<protein>
    <submittedName>
        <fullName evidence="9">RING-type domain-containing protein</fullName>
    </submittedName>
</protein>
<dbReference type="OrthoDB" id="448209at2759"/>
<comment type="caution">
    <text evidence="7">The sequence shown here is derived from an EMBL/GenBank/DDBJ whole genome shotgun (WGS) entry which is preliminary data.</text>
</comment>
<keyword evidence="10" id="KW-1185">Reference proteome</keyword>
<feature type="non-terminal residue" evidence="7">
    <location>
        <position position="410"/>
    </location>
</feature>
<dbReference type="SUPFAM" id="SSF47473">
    <property type="entry name" value="EF-hand"/>
    <property type="match status" value="1"/>
</dbReference>
<evidence type="ECO:0000313" key="8">
    <source>
        <dbReference type="EMBL" id="CAL1159841.1"/>
    </source>
</evidence>
<evidence type="ECO:0000256" key="3">
    <source>
        <dbReference type="ARBA" id="ARBA00022833"/>
    </source>
</evidence>
<reference evidence="8" key="2">
    <citation type="submission" date="2024-04" db="EMBL/GenBank/DDBJ databases">
        <authorList>
            <person name="Chen Y."/>
            <person name="Shah S."/>
            <person name="Dougan E. K."/>
            <person name="Thang M."/>
            <person name="Chan C."/>
        </authorList>
    </citation>
    <scope>NUCLEOTIDE SEQUENCE [LARGE SCALE GENOMIC DNA]</scope>
</reference>
<evidence type="ECO:0000313" key="10">
    <source>
        <dbReference type="Proteomes" id="UP001152797"/>
    </source>
</evidence>
<dbReference type="AlphaFoldDB" id="A0A9P1DB38"/>
<dbReference type="EMBL" id="CAMXCT010003829">
    <property type="protein sequence ID" value="CAI4006466.1"/>
    <property type="molecule type" value="Genomic_DNA"/>
</dbReference>